<dbReference type="EMBL" id="KV417298">
    <property type="protein sequence ID" value="KZO93942.1"/>
    <property type="molecule type" value="Genomic_DNA"/>
</dbReference>
<evidence type="ECO:0000313" key="2">
    <source>
        <dbReference type="Proteomes" id="UP000076738"/>
    </source>
</evidence>
<reference evidence="1 2" key="1">
    <citation type="journal article" date="2016" name="Mol. Biol. Evol.">
        <title>Comparative Genomics of Early-Diverging Mushroom-Forming Fungi Provides Insights into the Origins of Lignocellulose Decay Capabilities.</title>
        <authorList>
            <person name="Nagy L.G."/>
            <person name="Riley R."/>
            <person name="Tritt A."/>
            <person name="Adam C."/>
            <person name="Daum C."/>
            <person name="Floudas D."/>
            <person name="Sun H."/>
            <person name="Yadav J.S."/>
            <person name="Pangilinan J."/>
            <person name="Larsson K.H."/>
            <person name="Matsuura K."/>
            <person name="Barry K."/>
            <person name="Labutti K."/>
            <person name="Kuo R."/>
            <person name="Ohm R.A."/>
            <person name="Bhattacharya S.S."/>
            <person name="Shirouzu T."/>
            <person name="Yoshinaga Y."/>
            <person name="Martin F.M."/>
            <person name="Grigoriev I.V."/>
            <person name="Hibbett D.S."/>
        </authorList>
    </citation>
    <scope>NUCLEOTIDE SEQUENCE [LARGE SCALE GENOMIC DNA]</scope>
    <source>
        <strain evidence="1 2">TUFC12733</strain>
    </source>
</reference>
<dbReference type="Proteomes" id="UP000076738">
    <property type="component" value="Unassembled WGS sequence"/>
</dbReference>
<protein>
    <submittedName>
        <fullName evidence="1">Uncharacterized protein</fullName>
    </submittedName>
</protein>
<name>A0A167JV73_CALVF</name>
<feature type="non-terminal residue" evidence="1">
    <location>
        <position position="84"/>
    </location>
</feature>
<organism evidence="1 2">
    <name type="scientific">Calocera viscosa (strain TUFC12733)</name>
    <dbReference type="NCBI Taxonomy" id="1330018"/>
    <lineage>
        <taxon>Eukaryota</taxon>
        <taxon>Fungi</taxon>
        <taxon>Dikarya</taxon>
        <taxon>Basidiomycota</taxon>
        <taxon>Agaricomycotina</taxon>
        <taxon>Dacrymycetes</taxon>
        <taxon>Dacrymycetales</taxon>
        <taxon>Dacrymycetaceae</taxon>
        <taxon>Calocera</taxon>
    </lineage>
</organism>
<dbReference type="AlphaFoldDB" id="A0A167JV73"/>
<keyword evidence="2" id="KW-1185">Reference proteome</keyword>
<evidence type="ECO:0000313" key="1">
    <source>
        <dbReference type="EMBL" id="KZO93942.1"/>
    </source>
</evidence>
<proteinExistence type="predicted"/>
<sequence>MPPLRAPSLLDYAQRGISTGLALLTAYGLYEMVVVHEHTMKAGEQALAKRTKEMEALAAANAREEEKMVARAEAAQAVSKPSPS</sequence>
<dbReference type="OrthoDB" id="7961613at2759"/>
<accession>A0A167JV73</accession>
<gene>
    <name evidence="1" type="ORF">CALVIDRAFT_539593</name>
</gene>